<name>A0A2H0LLI4_9BACT</name>
<feature type="transmembrane region" description="Helical" evidence="1">
    <location>
        <begin position="357"/>
        <end position="377"/>
    </location>
</feature>
<evidence type="ECO:0000313" key="3">
    <source>
        <dbReference type="Proteomes" id="UP000230859"/>
    </source>
</evidence>
<reference evidence="2 3" key="1">
    <citation type="submission" date="2017-09" db="EMBL/GenBank/DDBJ databases">
        <title>Depth-based differentiation of microbial function through sediment-hosted aquifers and enrichment of novel symbionts in the deep terrestrial subsurface.</title>
        <authorList>
            <person name="Probst A.J."/>
            <person name="Ladd B."/>
            <person name="Jarett J.K."/>
            <person name="Geller-Mcgrath D.E."/>
            <person name="Sieber C.M."/>
            <person name="Emerson J.B."/>
            <person name="Anantharaman K."/>
            <person name="Thomas B.C."/>
            <person name="Malmstrom R."/>
            <person name="Stieglmeier M."/>
            <person name="Klingl A."/>
            <person name="Woyke T."/>
            <person name="Ryan C.M."/>
            <person name="Banfield J.F."/>
        </authorList>
    </citation>
    <scope>NUCLEOTIDE SEQUENCE [LARGE SCALE GENOMIC DNA]</scope>
    <source>
        <strain evidence="2">CG11_big_fil_rev_8_21_14_0_20_45_26</strain>
    </source>
</reference>
<feature type="transmembrane region" description="Helical" evidence="1">
    <location>
        <begin position="316"/>
        <end position="336"/>
    </location>
</feature>
<sequence>MLRKIFGDFVSFGSLRMIARFFLGVRGILIITTLTPLFLGHYAVLLLFVFYFSMLDFGAHYGLERDLPHFNQTGEEAIRIQTANEGWSAYYIMNVVAAFCLWGTLTFFKVGYGICSPFLVMFYFLFDKAFRGYLTEARIELRYQQIGIAEVLYGSISCISVFFLVRHLGIPGIFISFILGLAGAILFLQWRGPIRFQWIWEFKKLFRYLKSSVALSMITYEIRTFQYIPATMLAILWDRETLGYFVFSFRIFEILLSLFPLLIQEVFKTRLYQQLAVQQQNHEQLRIIYPPMFFYGVLCAGVGLITYWLMSPIVTHTVPLYITSIPMLQVLVLALFPLGAAQMMSDFLLARQIRKNISVISAWGLGILFQAVILIFIPRHSAMLGLQIVFTYLIAALLMYFILVFRLNRHWLKPFRFFCGMAFSLLAPLIWTVVSLVLAGLIGILPSSEWFVSLVGFVETFFTAVIGVGFYVLFLNRTDFQLIHKIQSIAP</sequence>
<feature type="transmembrane region" description="Helical" evidence="1">
    <location>
        <begin position="417"/>
        <end position="444"/>
    </location>
</feature>
<evidence type="ECO:0008006" key="4">
    <source>
        <dbReference type="Google" id="ProtNLM"/>
    </source>
</evidence>
<feature type="transmembrane region" description="Helical" evidence="1">
    <location>
        <begin position="292"/>
        <end position="310"/>
    </location>
</feature>
<feature type="transmembrane region" description="Helical" evidence="1">
    <location>
        <begin position="450"/>
        <end position="475"/>
    </location>
</feature>
<gene>
    <name evidence="2" type="ORF">COV74_09840</name>
</gene>
<feature type="transmembrane region" description="Helical" evidence="1">
    <location>
        <begin position="383"/>
        <end position="405"/>
    </location>
</feature>
<protein>
    <recommendedName>
        <fullName evidence="4">Polysaccharide biosynthesis protein C-terminal domain-containing protein</fullName>
    </recommendedName>
</protein>
<feature type="transmembrane region" description="Helical" evidence="1">
    <location>
        <begin position="170"/>
        <end position="190"/>
    </location>
</feature>
<comment type="caution">
    <text evidence="2">The sequence shown here is derived from an EMBL/GenBank/DDBJ whole genome shotgun (WGS) entry which is preliminary data.</text>
</comment>
<keyword evidence="1" id="KW-1133">Transmembrane helix</keyword>
<dbReference type="AlphaFoldDB" id="A0A2H0LLI4"/>
<organism evidence="2 3">
    <name type="scientific">Candidatus Abzuiibacterium crystallinum</name>
    <dbReference type="NCBI Taxonomy" id="1974748"/>
    <lineage>
        <taxon>Bacteria</taxon>
        <taxon>Pseudomonadati</taxon>
        <taxon>Candidatus Omnitrophota</taxon>
        <taxon>Candidatus Abzuiibacterium</taxon>
    </lineage>
</organism>
<keyword evidence="1" id="KW-0472">Membrane</keyword>
<dbReference type="Proteomes" id="UP000230859">
    <property type="component" value="Unassembled WGS sequence"/>
</dbReference>
<accession>A0A2H0LLI4</accession>
<keyword evidence="1" id="KW-0812">Transmembrane</keyword>
<feature type="transmembrane region" description="Helical" evidence="1">
    <location>
        <begin position="211"/>
        <end position="236"/>
    </location>
</feature>
<evidence type="ECO:0000313" key="2">
    <source>
        <dbReference type="EMBL" id="PIQ85248.1"/>
    </source>
</evidence>
<proteinExistence type="predicted"/>
<feature type="transmembrane region" description="Helical" evidence="1">
    <location>
        <begin position="242"/>
        <end position="263"/>
    </location>
</feature>
<feature type="transmembrane region" description="Helical" evidence="1">
    <location>
        <begin position="146"/>
        <end position="164"/>
    </location>
</feature>
<feature type="transmembrane region" description="Helical" evidence="1">
    <location>
        <begin position="110"/>
        <end position="126"/>
    </location>
</feature>
<feature type="transmembrane region" description="Helical" evidence="1">
    <location>
        <begin position="21"/>
        <end position="39"/>
    </location>
</feature>
<evidence type="ECO:0000256" key="1">
    <source>
        <dbReference type="SAM" id="Phobius"/>
    </source>
</evidence>
<dbReference type="EMBL" id="PCVY01000072">
    <property type="protein sequence ID" value="PIQ85248.1"/>
    <property type="molecule type" value="Genomic_DNA"/>
</dbReference>